<dbReference type="WBParaSite" id="PSAMB.scaffold4749size13652.g25101.t1">
    <property type="protein sequence ID" value="PSAMB.scaffold4749size13652.g25101.t1"/>
    <property type="gene ID" value="PSAMB.scaffold4749size13652.g25101"/>
</dbReference>
<protein>
    <recommendedName>
        <fullName evidence="5">tRNA (cytosine(38)-C(5))-methyltransferase</fullName>
        <ecNumber evidence="4">2.1.1.204</ecNumber>
    </recommendedName>
    <alternativeName>
        <fullName evidence="6">DNA (cytosine-5)-methyltransferase-like protein 2</fullName>
    </alternativeName>
</protein>
<keyword evidence="9" id="KW-1185">Reference proteome</keyword>
<evidence type="ECO:0000256" key="5">
    <source>
        <dbReference type="ARBA" id="ARBA00039681"/>
    </source>
</evidence>
<dbReference type="NCBIfam" id="TIGR00675">
    <property type="entry name" value="dcm"/>
    <property type="match status" value="1"/>
</dbReference>
<evidence type="ECO:0000256" key="6">
    <source>
        <dbReference type="ARBA" id="ARBA00042810"/>
    </source>
</evidence>
<evidence type="ECO:0000313" key="9">
    <source>
        <dbReference type="Proteomes" id="UP000887566"/>
    </source>
</evidence>
<dbReference type="GO" id="GO:0032259">
    <property type="term" value="P:methylation"/>
    <property type="evidence" value="ECO:0007669"/>
    <property type="project" value="UniProtKB-KW"/>
</dbReference>
<reference evidence="10" key="1">
    <citation type="submission" date="2022-11" db="UniProtKB">
        <authorList>
            <consortium name="WormBaseParasite"/>
        </authorList>
    </citation>
    <scope>IDENTIFICATION</scope>
</reference>
<evidence type="ECO:0000256" key="2">
    <source>
        <dbReference type="ARBA" id="ARBA00022679"/>
    </source>
</evidence>
<dbReference type="AlphaFoldDB" id="A0A914WP53"/>
<evidence type="ECO:0000256" key="3">
    <source>
        <dbReference type="ARBA" id="ARBA00022691"/>
    </source>
</evidence>
<comment type="similarity">
    <text evidence="7 8">Belongs to the class I-like SAM-binding methyltransferase superfamily. C5-methyltransferase family.</text>
</comment>
<dbReference type="InterPro" id="IPR031303">
    <property type="entry name" value="C5_meth_CS"/>
</dbReference>
<sequence>MESLDMERNLSVLEFYAGIGGMHFALRACGVPFEVVGAFDINTTTNQIYAHNFPNVLLHQRNIQVLTTKTLDKINADIWTMSPPCQPFTRLGKKLDVEDRRTDSFKILMQNLVEMRNPPRFILLENVKGFETSEARELLIETLQKRSYIVKEYLLSPAQFQIPNSRPRYYALARRTEGATDVELSSQPTLQTELPFGSSASTCCHSVGEYLQDSAEAEYELVADKFLGKHGIVLDIVDRRSTRSSCFTKSYTQYAGGTGSVLCTNDDVQTDNIKTSSLFERYEKCMDDEERIALLRPLGLRFFTPREVANLMGFPPTFEQPPTTSSRQMYKALGNSINVVVVSLLVRYLLSAEF</sequence>
<dbReference type="InterPro" id="IPR029063">
    <property type="entry name" value="SAM-dependent_MTases_sf"/>
</dbReference>
<accession>A0A914WP53</accession>
<dbReference type="PANTHER" id="PTHR46098:SF1">
    <property type="entry name" value="TRNA (CYTOSINE(38)-C(5))-METHYLTRANSFERASE"/>
    <property type="match status" value="1"/>
</dbReference>
<dbReference type="PANTHER" id="PTHR46098">
    <property type="entry name" value="TRNA (CYTOSINE(38)-C(5))-METHYLTRANSFERASE"/>
    <property type="match status" value="1"/>
</dbReference>
<feature type="active site" evidence="7">
    <location>
        <position position="85"/>
    </location>
</feature>
<organism evidence="9 10">
    <name type="scientific">Plectus sambesii</name>
    <dbReference type="NCBI Taxonomy" id="2011161"/>
    <lineage>
        <taxon>Eukaryota</taxon>
        <taxon>Metazoa</taxon>
        <taxon>Ecdysozoa</taxon>
        <taxon>Nematoda</taxon>
        <taxon>Chromadorea</taxon>
        <taxon>Plectida</taxon>
        <taxon>Plectina</taxon>
        <taxon>Plectoidea</taxon>
        <taxon>Plectidae</taxon>
        <taxon>Plectus</taxon>
    </lineage>
</organism>
<keyword evidence="1 7" id="KW-0489">Methyltransferase</keyword>
<dbReference type="EC" id="2.1.1.204" evidence="4"/>
<evidence type="ECO:0000256" key="7">
    <source>
        <dbReference type="PROSITE-ProRule" id="PRU01016"/>
    </source>
</evidence>
<dbReference type="Pfam" id="PF00145">
    <property type="entry name" value="DNA_methylase"/>
    <property type="match status" value="1"/>
</dbReference>
<dbReference type="InterPro" id="IPR050750">
    <property type="entry name" value="C5-MTase"/>
</dbReference>
<dbReference type="PROSITE" id="PS51679">
    <property type="entry name" value="SAM_MT_C5"/>
    <property type="match status" value="1"/>
</dbReference>
<dbReference type="PROSITE" id="PS00095">
    <property type="entry name" value="C5_MTASE_2"/>
    <property type="match status" value="1"/>
</dbReference>
<dbReference type="Gene3D" id="3.40.50.150">
    <property type="entry name" value="Vaccinia Virus protein VP39"/>
    <property type="match status" value="1"/>
</dbReference>
<name>A0A914WP53_9BILA</name>
<dbReference type="Gene3D" id="3.90.120.10">
    <property type="entry name" value="DNA Methylase, subunit A, domain 2"/>
    <property type="match status" value="1"/>
</dbReference>
<dbReference type="GO" id="GO:0005634">
    <property type="term" value="C:nucleus"/>
    <property type="evidence" value="ECO:0007669"/>
    <property type="project" value="TreeGrafter"/>
</dbReference>
<dbReference type="Proteomes" id="UP000887566">
    <property type="component" value="Unplaced"/>
</dbReference>
<proteinExistence type="inferred from homology"/>
<evidence type="ECO:0000313" key="10">
    <source>
        <dbReference type="WBParaSite" id="PSAMB.scaffold4749size13652.g25101.t1"/>
    </source>
</evidence>
<keyword evidence="2 7" id="KW-0808">Transferase</keyword>
<keyword evidence="3 7" id="KW-0949">S-adenosyl-L-methionine</keyword>
<dbReference type="SUPFAM" id="SSF53335">
    <property type="entry name" value="S-adenosyl-L-methionine-dependent methyltransferases"/>
    <property type="match status" value="1"/>
</dbReference>
<evidence type="ECO:0000256" key="8">
    <source>
        <dbReference type="RuleBase" id="RU000416"/>
    </source>
</evidence>
<dbReference type="GO" id="GO:0008168">
    <property type="term" value="F:methyltransferase activity"/>
    <property type="evidence" value="ECO:0007669"/>
    <property type="project" value="UniProtKB-KW"/>
</dbReference>
<evidence type="ECO:0000256" key="1">
    <source>
        <dbReference type="ARBA" id="ARBA00022603"/>
    </source>
</evidence>
<dbReference type="InterPro" id="IPR001525">
    <property type="entry name" value="C5_MeTfrase"/>
</dbReference>
<evidence type="ECO:0000256" key="4">
    <source>
        <dbReference type="ARBA" id="ARBA00039081"/>
    </source>
</evidence>
<dbReference type="PRINTS" id="PR00105">
    <property type="entry name" value="C5METTRFRASE"/>
</dbReference>